<name>A0A828YZP7_9LEPT</name>
<organism evidence="1 2">
    <name type="scientific">Leptospira weilii str. 2006001853</name>
    <dbReference type="NCBI Taxonomy" id="1001589"/>
    <lineage>
        <taxon>Bacteria</taxon>
        <taxon>Pseudomonadati</taxon>
        <taxon>Spirochaetota</taxon>
        <taxon>Spirochaetia</taxon>
        <taxon>Leptospirales</taxon>
        <taxon>Leptospiraceae</taxon>
        <taxon>Leptospira</taxon>
    </lineage>
</organism>
<evidence type="ECO:0000313" key="1">
    <source>
        <dbReference type="EMBL" id="EKR63481.1"/>
    </source>
</evidence>
<dbReference type="AlphaFoldDB" id="A0A828YZP7"/>
<dbReference type="Proteomes" id="UP000001338">
    <property type="component" value="Unassembled WGS sequence"/>
</dbReference>
<dbReference type="EMBL" id="AFLV02000058">
    <property type="protein sequence ID" value="EKR63481.1"/>
    <property type="molecule type" value="Genomic_DNA"/>
</dbReference>
<evidence type="ECO:0000313" key="2">
    <source>
        <dbReference type="Proteomes" id="UP000001338"/>
    </source>
</evidence>
<accession>A0A828YZP7</accession>
<protein>
    <submittedName>
        <fullName evidence="1">Uncharacterized protein</fullName>
    </submittedName>
</protein>
<gene>
    <name evidence="1" type="ORF">LEP1GSC036_4231</name>
</gene>
<proteinExistence type="predicted"/>
<comment type="caution">
    <text evidence="1">The sequence shown here is derived from an EMBL/GenBank/DDBJ whole genome shotgun (WGS) entry which is preliminary data.</text>
</comment>
<sequence length="55" mass="6595">MQEFLQFYRFLGHVFSFEFENFVGVPTFSGFKTKSYLNPKLLWELQQNQTIGIKI</sequence>
<reference evidence="1 2" key="1">
    <citation type="submission" date="2012-10" db="EMBL/GenBank/DDBJ databases">
        <authorList>
            <person name="Harkins D.M."/>
            <person name="Durkin A.S."/>
            <person name="Brinkac L.M."/>
            <person name="Haft D.H."/>
            <person name="Selengut J.D."/>
            <person name="Sanka R."/>
            <person name="DePew J."/>
            <person name="Purushe J."/>
            <person name="Whelen A.C."/>
            <person name="Vinetz J.M."/>
            <person name="Sutton G.G."/>
            <person name="Nierman W.C."/>
            <person name="Fouts D.E."/>
        </authorList>
    </citation>
    <scope>NUCLEOTIDE SEQUENCE [LARGE SCALE GENOMIC DNA]</scope>
    <source>
        <strain evidence="1 2">2006001853</strain>
    </source>
</reference>